<evidence type="ECO:0000256" key="5">
    <source>
        <dbReference type="ARBA" id="ARBA00022833"/>
    </source>
</evidence>
<keyword evidence="6" id="KW-0694">RNA-binding</keyword>
<feature type="region of interest" description="Disordered" evidence="10">
    <location>
        <begin position="350"/>
        <end position="380"/>
    </location>
</feature>
<proteinExistence type="predicted"/>
<dbReference type="PROSITE" id="PS50103">
    <property type="entry name" value="ZF_C3H1"/>
    <property type="match status" value="1"/>
</dbReference>
<keyword evidence="2" id="KW-0507">mRNA processing</keyword>
<feature type="domain" description="C3H1-type" evidence="11">
    <location>
        <begin position="206"/>
        <end position="228"/>
    </location>
</feature>
<dbReference type="InterPro" id="IPR035979">
    <property type="entry name" value="RBD_domain_sf"/>
</dbReference>
<dbReference type="GO" id="GO:0008380">
    <property type="term" value="P:RNA splicing"/>
    <property type="evidence" value="ECO:0007669"/>
    <property type="project" value="UniProtKB-KW"/>
</dbReference>
<evidence type="ECO:0000256" key="2">
    <source>
        <dbReference type="ARBA" id="ARBA00022664"/>
    </source>
</evidence>
<evidence type="ECO:0000256" key="1">
    <source>
        <dbReference type="ARBA" id="ARBA00004123"/>
    </source>
</evidence>
<dbReference type="InterPro" id="IPR000571">
    <property type="entry name" value="Znf_CCCH"/>
</dbReference>
<evidence type="ECO:0000256" key="4">
    <source>
        <dbReference type="ARBA" id="ARBA00022771"/>
    </source>
</evidence>
<evidence type="ECO:0000256" key="7">
    <source>
        <dbReference type="ARBA" id="ARBA00023187"/>
    </source>
</evidence>
<dbReference type="OrthoDB" id="329403at2759"/>
<evidence type="ECO:0000256" key="9">
    <source>
        <dbReference type="PROSITE-ProRule" id="PRU00723"/>
    </source>
</evidence>
<keyword evidence="3 9" id="KW-0479">Metal-binding</keyword>
<feature type="zinc finger region" description="C3H1-type" evidence="9">
    <location>
        <begin position="206"/>
        <end position="228"/>
    </location>
</feature>
<dbReference type="AlphaFoldDB" id="A0A086JKT9"/>
<dbReference type="Gene3D" id="3.30.70.330">
    <property type="match status" value="1"/>
</dbReference>
<evidence type="ECO:0000313" key="12">
    <source>
        <dbReference type="EMBL" id="KFG32757.1"/>
    </source>
</evidence>
<gene>
    <name evidence="12" type="ORF">TGP89_265320</name>
</gene>
<dbReference type="InterPro" id="IPR032297">
    <property type="entry name" value="Torus"/>
</dbReference>
<dbReference type="InterPro" id="IPR012677">
    <property type="entry name" value="Nucleotide-bd_a/b_plait_sf"/>
</dbReference>
<dbReference type="VEuPathDB" id="ToxoDB:TGP89_265320"/>
<dbReference type="InterPro" id="IPR039171">
    <property type="entry name" value="Cwc2/Slt11"/>
</dbReference>
<dbReference type="GO" id="GO:0008270">
    <property type="term" value="F:zinc ion binding"/>
    <property type="evidence" value="ECO:0007669"/>
    <property type="project" value="UniProtKB-KW"/>
</dbReference>
<dbReference type="PANTHER" id="PTHR14089">
    <property type="entry name" value="PRE-MRNA-SPLICING FACTOR RBM22"/>
    <property type="match status" value="1"/>
</dbReference>
<evidence type="ECO:0000313" key="13">
    <source>
        <dbReference type="Proteomes" id="UP000028828"/>
    </source>
</evidence>
<evidence type="ECO:0000256" key="8">
    <source>
        <dbReference type="ARBA" id="ARBA00023242"/>
    </source>
</evidence>
<evidence type="ECO:0000256" key="10">
    <source>
        <dbReference type="SAM" id="MobiDB-lite"/>
    </source>
</evidence>
<protein>
    <submittedName>
        <fullName evidence="12">Putative pre-mRNA-splicing factor cwc2</fullName>
    </submittedName>
</protein>
<comment type="caution">
    <text evidence="12">The sequence shown here is derived from an EMBL/GenBank/DDBJ whole genome shotgun (WGS) entry which is preliminary data.</text>
</comment>
<accession>A0A086JKT9</accession>
<dbReference type="GO" id="GO:0071006">
    <property type="term" value="C:U2-type catalytic step 1 spliceosome"/>
    <property type="evidence" value="ECO:0007669"/>
    <property type="project" value="TreeGrafter"/>
</dbReference>
<dbReference type="Proteomes" id="UP000028828">
    <property type="component" value="Unassembled WGS sequence"/>
</dbReference>
<keyword evidence="7" id="KW-0508">mRNA splicing</keyword>
<reference evidence="12 13" key="1">
    <citation type="submission" date="2014-03" db="EMBL/GenBank/DDBJ databases">
        <authorList>
            <person name="Sibley D."/>
            <person name="Venepally P."/>
            <person name="Karamycheva S."/>
            <person name="Hadjithomas M."/>
            <person name="Khan A."/>
            <person name="Brunk B."/>
            <person name="Roos D."/>
            <person name="Caler E."/>
            <person name="Lorenzi H."/>
        </authorList>
    </citation>
    <scope>NUCLEOTIDE SEQUENCE [LARGE SCALE GENOMIC DNA]</scope>
    <source>
        <strain evidence="13">p89</strain>
    </source>
</reference>
<dbReference type="PANTHER" id="PTHR14089:SF2">
    <property type="entry name" value="PRE-MRNA-SPLICING FACTOR CWC2"/>
    <property type="match status" value="1"/>
</dbReference>
<feature type="region of interest" description="Disordered" evidence="10">
    <location>
        <begin position="460"/>
        <end position="484"/>
    </location>
</feature>
<dbReference type="SUPFAM" id="SSF54928">
    <property type="entry name" value="RNA-binding domain, RBD"/>
    <property type="match status" value="1"/>
</dbReference>
<comment type="subcellular location">
    <subcellularLocation>
        <location evidence="1">Nucleus</location>
    </subcellularLocation>
</comment>
<keyword evidence="4 9" id="KW-0863">Zinc-finger</keyword>
<evidence type="ECO:0000256" key="3">
    <source>
        <dbReference type="ARBA" id="ARBA00022723"/>
    </source>
</evidence>
<dbReference type="EMBL" id="AEYI02001826">
    <property type="protein sequence ID" value="KFG32757.1"/>
    <property type="molecule type" value="Genomic_DNA"/>
</dbReference>
<evidence type="ECO:0000259" key="11">
    <source>
        <dbReference type="PROSITE" id="PS50103"/>
    </source>
</evidence>
<feature type="compositionally biased region" description="Polar residues" evidence="10">
    <location>
        <begin position="474"/>
        <end position="484"/>
    </location>
</feature>
<evidence type="ECO:0000256" key="6">
    <source>
        <dbReference type="ARBA" id="ARBA00022884"/>
    </source>
</evidence>
<dbReference type="GO" id="GO:0071007">
    <property type="term" value="C:U2-type catalytic step 2 spliceosome"/>
    <property type="evidence" value="ECO:0007669"/>
    <property type="project" value="TreeGrafter"/>
</dbReference>
<dbReference type="GO" id="GO:0017070">
    <property type="term" value="F:U6 snRNA binding"/>
    <property type="evidence" value="ECO:0007669"/>
    <property type="project" value="TreeGrafter"/>
</dbReference>
<dbReference type="GO" id="GO:0006397">
    <property type="term" value="P:mRNA processing"/>
    <property type="evidence" value="ECO:0007669"/>
    <property type="project" value="UniProtKB-KW"/>
</dbReference>
<feature type="compositionally biased region" description="Basic and acidic residues" evidence="10">
    <location>
        <begin position="350"/>
        <end position="374"/>
    </location>
</feature>
<keyword evidence="5 9" id="KW-0862">Zinc</keyword>
<dbReference type="GO" id="GO:0036002">
    <property type="term" value="F:pre-mRNA binding"/>
    <property type="evidence" value="ECO:0007669"/>
    <property type="project" value="TreeGrafter"/>
</dbReference>
<name>A0A086JKT9_TOXGO</name>
<keyword evidence="8" id="KW-0539">Nucleus</keyword>
<sequence length="538" mass="60362">MTLSTSVSLETHATPYGGVASADVESLAERKDIKACEKPDTPEGDTTAIPNGICSSFSVPTVCSFPSSLLETRNPCISGVLLPGDQYPLYATYYQWYYRAMQDQKRLLAKEETKTVAEERHPDSKQDLVTKWMRRPARQQIDRNEASRYSHTEGGTEYNIWYGKYLTDRYNRPSYLDRETAPYKCNPKRDAGYTRANVDAAGEHFFCIFFAKGGCYLGKDCRFRHSIPTADDEGHLEWGHDVFGRERFSTHKDDMDGVGSFNQDCKTLFVSGFRIDPEVPDGLKKMEVFLSKEFGIWGDVTCIRVIPKKNIAFITYAYRVQAEFAKVAMSDQNLGKQAPLLLVKWAHHDGNPNKRRSAEQEQEEERKKQKHSGELDPGAPTAAAECPLSLSVFSETRACWNTAAAAEALSATLEGHCKAWQEFWSAYTQDQRIKKAEHCQHASSQDDRLDDWAFSYESSAENQVDAGPRPLAETGSNLEAESSLSVTDNLHIDTEDTKEALARMQQILSRVDGLDDSAFEVRVRSSPPLIPAAAHGQL</sequence>
<dbReference type="GO" id="GO:0000974">
    <property type="term" value="C:Prp19 complex"/>
    <property type="evidence" value="ECO:0007669"/>
    <property type="project" value="TreeGrafter"/>
</dbReference>
<dbReference type="Pfam" id="PF16131">
    <property type="entry name" value="Torus"/>
    <property type="match status" value="1"/>
</dbReference>
<organism evidence="12 13">
    <name type="scientific">Toxoplasma gondii p89</name>
    <dbReference type="NCBI Taxonomy" id="943119"/>
    <lineage>
        <taxon>Eukaryota</taxon>
        <taxon>Sar</taxon>
        <taxon>Alveolata</taxon>
        <taxon>Apicomplexa</taxon>
        <taxon>Conoidasida</taxon>
        <taxon>Coccidia</taxon>
        <taxon>Eucoccidiorida</taxon>
        <taxon>Eimeriorina</taxon>
        <taxon>Sarcocystidae</taxon>
        <taxon>Toxoplasma</taxon>
    </lineage>
</organism>